<evidence type="ECO:0000313" key="4">
    <source>
        <dbReference type="EMBL" id="WNC08035.1"/>
    </source>
</evidence>
<dbReference type="InterPro" id="IPR005318">
    <property type="entry name" value="OM_porin_bac"/>
</dbReference>
<dbReference type="Gene3D" id="2.40.160.10">
    <property type="entry name" value="Porin"/>
    <property type="match status" value="1"/>
</dbReference>
<dbReference type="GO" id="GO:0015288">
    <property type="term" value="F:porin activity"/>
    <property type="evidence" value="ECO:0007669"/>
    <property type="project" value="TreeGrafter"/>
</dbReference>
<dbReference type="GO" id="GO:0016020">
    <property type="term" value="C:membrane"/>
    <property type="evidence" value="ECO:0007669"/>
    <property type="project" value="InterPro"/>
</dbReference>
<keyword evidence="3" id="KW-0732">Signal</keyword>
<proteinExistence type="inferred from homology"/>
<evidence type="ECO:0000256" key="2">
    <source>
        <dbReference type="ARBA" id="ARBA00022448"/>
    </source>
</evidence>
<dbReference type="Proteomes" id="UP001258207">
    <property type="component" value="Chromosome"/>
</dbReference>
<name>A0AAJ6MRX4_9PSED</name>
<evidence type="ECO:0000313" key="5">
    <source>
        <dbReference type="Proteomes" id="UP001258207"/>
    </source>
</evidence>
<organism evidence="4 5">
    <name type="scientific">Pseudomonas coleopterorum</name>
    <dbReference type="NCBI Taxonomy" id="1605838"/>
    <lineage>
        <taxon>Bacteria</taxon>
        <taxon>Pseudomonadati</taxon>
        <taxon>Pseudomonadota</taxon>
        <taxon>Gammaproteobacteria</taxon>
        <taxon>Pseudomonadales</taxon>
        <taxon>Pseudomonadaceae</taxon>
        <taxon>Pseudomonas</taxon>
    </lineage>
</organism>
<keyword evidence="2" id="KW-0813">Transport</keyword>
<dbReference type="AlphaFoldDB" id="A0AAJ6MRX4"/>
<dbReference type="RefSeq" id="WP_310791051.1">
    <property type="nucleotide sequence ID" value="NZ_CP134081.1"/>
</dbReference>
<dbReference type="InterPro" id="IPR023614">
    <property type="entry name" value="Porin_dom_sf"/>
</dbReference>
<protein>
    <submittedName>
        <fullName evidence="4">OprD family outer membrane porin</fullName>
    </submittedName>
</protein>
<dbReference type="Pfam" id="PF03573">
    <property type="entry name" value="OprD"/>
    <property type="match status" value="1"/>
</dbReference>
<evidence type="ECO:0000256" key="3">
    <source>
        <dbReference type="ARBA" id="ARBA00022729"/>
    </source>
</evidence>
<comment type="similarity">
    <text evidence="1">Belongs to the outer membrane porin (Opr) (TC 1.B.25) family.</text>
</comment>
<reference evidence="4" key="1">
    <citation type="submission" date="2023-09" db="EMBL/GenBank/DDBJ databases">
        <title>First report of Pseudomonas coleopterorum DJ13 causing leaf spot on Rhododendron pulchrum Sweet in China.</title>
        <authorList>
            <person name="Zhang Y."/>
        </authorList>
    </citation>
    <scope>NUCLEOTIDE SEQUENCE</scope>
    <source>
        <strain evidence="4">DJ13</strain>
    </source>
</reference>
<evidence type="ECO:0000256" key="1">
    <source>
        <dbReference type="ARBA" id="ARBA00009075"/>
    </source>
</evidence>
<dbReference type="PANTHER" id="PTHR34596">
    <property type="entry name" value="CHITOPORIN"/>
    <property type="match status" value="1"/>
</dbReference>
<dbReference type="EMBL" id="CP134081">
    <property type="protein sequence ID" value="WNC08035.1"/>
    <property type="molecule type" value="Genomic_DNA"/>
</dbReference>
<accession>A0AAJ6MRX4</accession>
<sequence length="126" mass="13948">MLLAGLSQAALVSDSTVTLTSRNFYLDRDYKGEPPYGRRVPSLPVITASPARLLPQSFRGVYLLSEDVPNATLHAGRMGSGNQVVRCNCERRRGRCYPSDLCVCVFFGYSGLPPGIHFSRCSNRKY</sequence>
<gene>
    <name evidence="4" type="ORF">RI108_11940</name>
</gene>
<dbReference type="PANTHER" id="PTHR34596:SF2">
    <property type="entry name" value="CHITOPORIN"/>
    <property type="match status" value="1"/>
</dbReference>